<dbReference type="STRING" id="675816.VIA_001828"/>
<proteinExistence type="predicted"/>
<protein>
    <recommendedName>
        <fullName evidence="4">OmpA-like domain-containing protein</fullName>
    </recommendedName>
</protein>
<gene>
    <name evidence="2" type="ORF">VIOR3934_20871</name>
</gene>
<sequence>MKFKLLTFSICMTMYSGAWSAPNTADDNAKRNDYFGFAAGYQPTEDYFSPNVIYGFDISPSLAIESQLGYNNNTKLDNKNFLARVTLYGRSSFTSNTSLLYGPFIQYEDDTNPFRAGFSSIVQHRLDKEVAIWGGVSAVVKKETSVDVVPELTLGITWALSTSEPARTIISEPSPTLPPESLRNIDKQVTETLPQQPAATLPPEKASVEATHVFKVDSSYISNEKVLKESIQYLHQHPDMSVRIINKHSIGGTLDYNRWLGQRRVERLRVFYAENGIDVQRLKVSSSINDKLGQPLVQILYFETEKSKSL</sequence>
<dbReference type="PATRIC" id="fig|675816.5.peg.1537"/>
<evidence type="ECO:0000313" key="2">
    <source>
        <dbReference type="EMBL" id="EGU51365.1"/>
    </source>
</evidence>
<evidence type="ECO:0000313" key="3">
    <source>
        <dbReference type="Proteomes" id="UP000002817"/>
    </source>
</evidence>
<evidence type="ECO:0000256" key="1">
    <source>
        <dbReference type="SAM" id="SignalP"/>
    </source>
</evidence>
<name>F9SRE1_VIBOR</name>
<dbReference type="EMBL" id="AFWH01000018">
    <property type="protein sequence ID" value="EGU51365.1"/>
    <property type="molecule type" value="Genomic_DNA"/>
</dbReference>
<comment type="caution">
    <text evidence="2">The sequence shown here is derived from an EMBL/GenBank/DDBJ whole genome shotgun (WGS) entry which is preliminary data.</text>
</comment>
<dbReference type="SUPFAM" id="SSF103088">
    <property type="entry name" value="OmpA-like"/>
    <property type="match status" value="1"/>
</dbReference>
<dbReference type="OrthoDB" id="9782229at2"/>
<feature type="chain" id="PRO_5003393995" description="OmpA-like domain-containing protein" evidence="1">
    <location>
        <begin position="21"/>
        <end position="310"/>
    </location>
</feature>
<dbReference type="AlphaFoldDB" id="F9SRE1"/>
<feature type="signal peptide" evidence="1">
    <location>
        <begin position="1"/>
        <end position="20"/>
    </location>
</feature>
<dbReference type="RefSeq" id="WP_004417023.1">
    <property type="nucleotide sequence ID" value="NZ_ACZV01000004.1"/>
</dbReference>
<accession>F9SRE1</accession>
<keyword evidence="1" id="KW-0732">Signal</keyword>
<evidence type="ECO:0008006" key="4">
    <source>
        <dbReference type="Google" id="ProtNLM"/>
    </source>
</evidence>
<dbReference type="Proteomes" id="UP000002817">
    <property type="component" value="Unassembled WGS sequence"/>
</dbReference>
<dbReference type="InterPro" id="IPR036737">
    <property type="entry name" value="OmpA-like_sf"/>
</dbReference>
<dbReference type="Gene3D" id="3.30.1330.60">
    <property type="entry name" value="OmpA-like domain"/>
    <property type="match status" value="1"/>
</dbReference>
<organism evidence="2 3">
    <name type="scientific">Vibrio orientalis CIP 102891 = ATCC 33934</name>
    <dbReference type="NCBI Taxonomy" id="675816"/>
    <lineage>
        <taxon>Bacteria</taxon>
        <taxon>Pseudomonadati</taxon>
        <taxon>Pseudomonadota</taxon>
        <taxon>Gammaproteobacteria</taxon>
        <taxon>Vibrionales</taxon>
        <taxon>Vibrionaceae</taxon>
        <taxon>Vibrio</taxon>
        <taxon>Vibrio oreintalis group</taxon>
    </lineage>
</organism>
<reference evidence="2 3" key="1">
    <citation type="journal article" date="2012" name="Int. J. Syst. Evol. Microbiol.">
        <title>Vibrio caribbeanicus sp. nov., isolated from the marine sponge Scleritoderma cyanea.</title>
        <authorList>
            <person name="Hoffmann M."/>
            <person name="Monday S.R."/>
            <person name="Allard M.W."/>
            <person name="Strain E.A."/>
            <person name="Whittaker P."/>
            <person name="Naum M."/>
            <person name="McCarthy P.J."/>
            <person name="Lopez J.V."/>
            <person name="Fischer M."/>
            <person name="Brown E.W."/>
        </authorList>
    </citation>
    <scope>NUCLEOTIDE SEQUENCE [LARGE SCALE GENOMIC DNA]</scope>
    <source>
        <strain evidence="3">CIP 102891 / ATCC 33934</strain>
    </source>
</reference>